<feature type="site" description="Lowers pKa of active site Cys" evidence="3">
    <location>
        <position position="297"/>
    </location>
</feature>
<feature type="site" description="Lowers pKa of active site Cys" evidence="3">
    <location>
        <position position="254"/>
    </location>
</feature>
<dbReference type="Proteomes" id="UP000185479">
    <property type="component" value="Chromosome"/>
</dbReference>
<sequence>MSTHKDADWTEDAHNASPDGEFVRDTNYIEDRISPTVSEPTKHSDGTFLWPMEAGRYRLIAARACPWAHRAVITRRLMGLEGAISLGLAGPTHDVRSWAFNVDPGNIDPVLGIARLQETYFNRFPDYPRGITVPALVEESTVRVVTNDYNSLVRDFITAWTPFHRAGAPDLYPAEHAAEIDKVNDYVFRSINNGVYRCGFAGSQEAYEKAYAQLWEALDWAEQHLGKQRYLVGEHITESDIRLYATLIRFDPVYYGHFKCSRTKIAEMPNLRGYLQELFQLPGFGDTTDFTEIKEHYYIVHKEINPTQIVPVGPDMSWLMEAHGRERFGGQPFAKGTTLPGPVPAGEKVKNPEPFQASMVPKP</sequence>
<dbReference type="InterPro" id="IPR040079">
    <property type="entry name" value="Glutathione_S-Trfase"/>
</dbReference>
<dbReference type="SFLD" id="SFLDG01148">
    <property type="entry name" value="Xi_(cytGST)"/>
    <property type="match status" value="1"/>
</dbReference>
<evidence type="ECO:0000256" key="4">
    <source>
        <dbReference type="SAM" id="MobiDB-lite"/>
    </source>
</evidence>
<dbReference type="AlphaFoldDB" id="A0A1L7CLD0"/>
<keyword evidence="6" id="KW-0808">Transferase</keyword>
<feature type="domain" description="GST C-terminal" evidence="5">
    <location>
        <begin position="173"/>
        <end position="297"/>
    </location>
</feature>
<dbReference type="SUPFAM" id="SSF47616">
    <property type="entry name" value="GST C-terminal domain-like"/>
    <property type="match status" value="1"/>
</dbReference>
<feature type="region of interest" description="Disordered" evidence="4">
    <location>
        <begin position="330"/>
        <end position="363"/>
    </location>
</feature>
<dbReference type="InterPro" id="IPR047047">
    <property type="entry name" value="GST_Omega-like_C"/>
</dbReference>
<reference evidence="6 8" key="1">
    <citation type="submission" date="2014-08" db="EMBL/GenBank/DDBJ databases">
        <title>Complete genome sequence of Corynebacterium flavescens OJ8(T)(=DSM 20296(T)), isolated from cheese.</title>
        <authorList>
            <person name="Ruckert C."/>
            <person name="Albersmeier A."/>
            <person name="Winkler A."/>
            <person name="Kalinowski J."/>
        </authorList>
    </citation>
    <scope>NUCLEOTIDE SEQUENCE [LARGE SCALE GENOMIC DNA]</scope>
    <source>
        <strain evidence="6 8">OJ8</strain>
    </source>
</reference>
<dbReference type="Gene3D" id="3.40.30.10">
    <property type="entry name" value="Glutaredoxin"/>
    <property type="match status" value="1"/>
</dbReference>
<evidence type="ECO:0000256" key="3">
    <source>
        <dbReference type="PIRSR" id="PIRSR015753-3"/>
    </source>
</evidence>
<evidence type="ECO:0000313" key="9">
    <source>
        <dbReference type="Proteomes" id="UP000315353"/>
    </source>
</evidence>
<dbReference type="CDD" id="cd03190">
    <property type="entry name" value="GST_C_Omega_like"/>
    <property type="match status" value="1"/>
</dbReference>
<dbReference type="PANTHER" id="PTHR32419:SF6">
    <property type="entry name" value="GLUTATHIONE S-TRANSFERASE OMEGA-LIKE 1-RELATED"/>
    <property type="match status" value="1"/>
</dbReference>
<reference evidence="7 9" key="2">
    <citation type="submission" date="2019-06" db="EMBL/GenBank/DDBJ databases">
        <title>Whole genome shotgun sequence of Corynebacterium flavescens NBRC 14136.</title>
        <authorList>
            <person name="Hosoyama A."/>
            <person name="Uohara A."/>
            <person name="Ohji S."/>
            <person name="Ichikawa N."/>
        </authorList>
    </citation>
    <scope>NUCLEOTIDE SEQUENCE [LARGE SCALE GENOMIC DNA]</scope>
    <source>
        <strain evidence="7 9">NBRC 14136</strain>
    </source>
</reference>
<feature type="region of interest" description="Disordered" evidence="4">
    <location>
        <begin position="1"/>
        <end position="22"/>
    </location>
</feature>
<evidence type="ECO:0000313" key="6">
    <source>
        <dbReference type="EMBL" id="APT86666.1"/>
    </source>
</evidence>
<dbReference type="GO" id="GO:0005737">
    <property type="term" value="C:cytoplasm"/>
    <property type="evidence" value="ECO:0007669"/>
    <property type="project" value="TreeGrafter"/>
</dbReference>
<dbReference type="SFLD" id="SFLDS00019">
    <property type="entry name" value="Glutathione_Transferase_(cytos"/>
    <property type="match status" value="1"/>
</dbReference>
<feature type="active site" description="Proton donor/acceptor" evidence="1">
    <location>
        <position position="196"/>
    </location>
</feature>
<keyword evidence="8" id="KW-1185">Reference proteome</keyword>
<dbReference type="GO" id="GO:0004364">
    <property type="term" value="F:glutathione transferase activity"/>
    <property type="evidence" value="ECO:0007669"/>
    <property type="project" value="InterPro"/>
</dbReference>
<evidence type="ECO:0000256" key="1">
    <source>
        <dbReference type="PIRSR" id="PIRSR015753-1"/>
    </source>
</evidence>
<feature type="binding site" evidence="2">
    <location>
        <position position="98"/>
    </location>
    <ligand>
        <name>glutathione</name>
        <dbReference type="ChEBI" id="CHEBI:57925"/>
    </ligand>
</feature>
<organism evidence="6 8">
    <name type="scientific">Corynebacterium flavescens</name>
    <dbReference type="NCBI Taxonomy" id="28028"/>
    <lineage>
        <taxon>Bacteria</taxon>
        <taxon>Bacillati</taxon>
        <taxon>Actinomycetota</taxon>
        <taxon>Actinomycetes</taxon>
        <taxon>Mycobacteriales</taxon>
        <taxon>Corynebacteriaceae</taxon>
        <taxon>Corynebacterium</taxon>
    </lineage>
</organism>
<dbReference type="GeneID" id="82880141"/>
<protein>
    <submittedName>
        <fullName evidence="6">Glutathione S-transferase</fullName>
    </submittedName>
    <submittedName>
        <fullName evidence="7">Glutathione-dependent reductase</fullName>
    </submittedName>
</protein>
<dbReference type="KEGG" id="cfc:CFLV_05350"/>
<evidence type="ECO:0000313" key="8">
    <source>
        <dbReference type="Proteomes" id="UP000185479"/>
    </source>
</evidence>
<dbReference type="EMBL" id="BJNB01000001">
    <property type="protein sequence ID" value="GEB96568.1"/>
    <property type="molecule type" value="Genomic_DNA"/>
</dbReference>
<dbReference type="PANTHER" id="PTHR32419">
    <property type="entry name" value="GLUTATHIONYL-HYDROQUINONE REDUCTASE"/>
    <property type="match status" value="1"/>
</dbReference>
<dbReference type="Pfam" id="PF13410">
    <property type="entry name" value="GST_C_2"/>
    <property type="match status" value="1"/>
</dbReference>
<dbReference type="EMBL" id="CP009246">
    <property type="protein sequence ID" value="APT86666.1"/>
    <property type="molecule type" value="Genomic_DNA"/>
</dbReference>
<dbReference type="InterPro" id="IPR036282">
    <property type="entry name" value="Glutathione-S-Trfase_C_sf"/>
</dbReference>
<dbReference type="PROSITE" id="PS50405">
    <property type="entry name" value="GST_CTER"/>
    <property type="match status" value="1"/>
</dbReference>
<evidence type="ECO:0000259" key="5">
    <source>
        <dbReference type="PROSITE" id="PS50405"/>
    </source>
</evidence>
<evidence type="ECO:0000313" key="7">
    <source>
        <dbReference type="EMBL" id="GEB96568.1"/>
    </source>
</evidence>
<dbReference type="InterPro" id="IPR016639">
    <property type="entry name" value="GST_Omega/GSH"/>
</dbReference>
<accession>A0A1L7CLD0</accession>
<dbReference type="Proteomes" id="UP000315353">
    <property type="component" value="Unassembled WGS sequence"/>
</dbReference>
<dbReference type="OrthoDB" id="9769158at2"/>
<dbReference type="Gene3D" id="1.20.1050.10">
    <property type="match status" value="1"/>
</dbReference>
<evidence type="ECO:0000256" key="2">
    <source>
        <dbReference type="PIRSR" id="PIRSR015753-2"/>
    </source>
</evidence>
<name>A0A1L7CLD0_CORFL</name>
<dbReference type="PIRSF" id="PIRSF015753">
    <property type="entry name" value="GST"/>
    <property type="match status" value="1"/>
</dbReference>
<dbReference type="SFLD" id="SFLDG01206">
    <property type="entry name" value="Xi.1"/>
    <property type="match status" value="1"/>
</dbReference>
<gene>
    <name evidence="7" type="ORF">CFL01nite_00630</name>
    <name evidence="6" type="ORF">CFLV_05350</name>
</gene>
<proteinExistence type="predicted"/>
<dbReference type="RefSeq" id="WP_084559143.1">
    <property type="nucleotide sequence ID" value="NZ_BJNB01000001.1"/>
</dbReference>
<feature type="compositionally biased region" description="Basic and acidic residues" evidence="4">
    <location>
        <begin position="1"/>
        <end position="14"/>
    </location>
</feature>
<feature type="active site" description="Nucleophile" evidence="1">
    <location>
        <position position="65"/>
    </location>
</feature>
<dbReference type="InterPro" id="IPR010987">
    <property type="entry name" value="Glutathione-S-Trfase_C-like"/>
</dbReference>